<protein>
    <submittedName>
        <fullName evidence="2">Uncharacterized protein</fullName>
    </submittedName>
</protein>
<dbReference type="HOGENOM" id="CLU_2286557_0_0_9"/>
<evidence type="ECO:0000313" key="3">
    <source>
        <dbReference type="Proteomes" id="UP000005384"/>
    </source>
</evidence>
<accession>G5IF44</accession>
<dbReference type="Proteomes" id="UP000005384">
    <property type="component" value="Unassembled WGS sequence"/>
</dbReference>
<evidence type="ECO:0000313" key="2">
    <source>
        <dbReference type="EMBL" id="EHI59883.1"/>
    </source>
</evidence>
<proteinExistence type="predicted"/>
<sequence>MIVHQVYAMIYEEEVKNVFVCDNYEMANYLARATYGDDAFSVDCLQYPCQIGDKYIDNRFYKSDGTTLIEYVPTQEQQVEQLNRANVALQDELTNSQLALTELYEGLGV</sequence>
<dbReference type="EMBL" id="ADLN01000043">
    <property type="protein sequence ID" value="EHI59883.1"/>
    <property type="molecule type" value="Genomic_DNA"/>
</dbReference>
<evidence type="ECO:0000256" key="1">
    <source>
        <dbReference type="SAM" id="Coils"/>
    </source>
</evidence>
<name>G5IF44_9FIRM</name>
<gene>
    <name evidence="2" type="ORF">HMPREF9473_02121</name>
</gene>
<comment type="caution">
    <text evidence="2">The sequence shown here is derived from an EMBL/GenBank/DDBJ whole genome shotgun (WGS) entry which is preliminary data.</text>
</comment>
<dbReference type="RefSeq" id="WP_006780101.1">
    <property type="nucleotide sequence ID" value="NZ_CP040506.1"/>
</dbReference>
<keyword evidence="1" id="KW-0175">Coiled coil</keyword>
<dbReference type="AlphaFoldDB" id="G5IF44"/>
<feature type="coiled-coil region" evidence="1">
    <location>
        <begin position="72"/>
        <end position="99"/>
    </location>
</feature>
<reference evidence="2 3" key="1">
    <citation type="submission" date="2011-08" db="EMBL/GenBank/DDBJ databases">
        <title>The Genome Sequence of Clostridium hathewayi WAL-18680.</title>
        <authorList>
            <consortium name="The Broad Institute Genome Sequencing Platform"/>
            <person name="Earl A."/>
            <person name="Ward D."/>
            <person name="Feldgarden M."/>
            <person name="Gevers D."/>
            <person name="Finegold S.M."/>
            <person name="Summanen P.H."/>
            <person name="Molitoris D.R."/>
            <person name="Song M."/>
            <person name="Daigneault M."/>
            <person name="Allen-Vercoe E."/>
            <person name="Young S.K."/>
            <person name="Zeng Q."/>
            <person name="Gargeya S."/>
            <person name="Fitzgerald M."/>
            <person name="Haas B."/>
            <person name="Abouelleil A."/>
            <person name="Alvarado L."/>
            <person name="Arachchi H.M."/>
            <person name="Berlin A."/>
            <person name="Brown A."/>
            <person name="Chapman S.B."/>
            <person name="Chen Z."/>
            <person name="Dunbar C."/>
            <person name="Freedman E."/>
            <person name="Gearin G."/>
            <person name="Gellesch M."/>
            <person name="Goldberg J."/>
            <person name="Griggs A."/>
            <person name="Gujja S."/>
            <person name="Heiman D."/>
            <person name="Howarth C."/>
            <person name="Larson L."/>
            <person name="Lui A."/>
            <person name="MacDonald P.J.P."/>
            <person name="Montmayeur A."/>
            <person name="Murphy C."/>
            <person name="Neiman D."/>
            <person name="Pearson M."/>
            <person name="Priest M."/>
            <person name="Roberts A."/>
            <person name="Saif S."/>
            <person name="Shea T."/>
            <person name="Shenoy N."/>
            <person name="Sisk P."/>
            <person name="Stolte C."/>
            <person name="Sykes S."/>
            <person name="Wortman J."/>
            <person name="Nusbaum C."/>
            <person name="Birren B."/>
        </authorList>
    </citation>
    <scope>NUCLEOTIDE SEQUENCE [LARGE SCALE GENOMIC DNA]</scope>
    <source>
        <strain evidence="2 3">WAL-18680</strain>
    </source>
</reference>
<keyword evidence="3" id="KW-1185">Reference proteome</keyword>
<organism evidence="2 3">
    <name type="scientific">Hungatella hathewayi WAL-18680</name>
    <dbReference type="NCBI Taxonomy" id="742737"/>
    <lineage>
        <taxon>Bacteria</taxon>
        <taxon>Bacillati</taxon>
        <taxon>Bacillota</taxon>
        <taxon>Clostridia</taxon>
        <taxon>Lachnospirales</taxon>
        <taxon>Lachnospiraceae</taxon>
        <taxon>Hungatella</taxon>
    </lineage>
</organism>